<name>A0A9E7FTJ9_9LILI</name>
<dbReference type="GO" id="GO:0016787">
    <property type="term" value="F:hydrolase activity"/>
    <property type="evidence" value="ECO:0007669"/>
    <property type="project" value="UniProtKB-KW"/>
</dbReference>
<evidence type="ECO:0000256" key="6">
    <source>
        <dbReference type="SAM" id="Coils"/>
    </source>
</evidence>
<proteinExistence type="predicted"/>
<keyword evidence="2" id="KW-0805">Transcription regulation</keyword>
<feature type="compositionally biased region" description="Basic residues" evidence="7">
    <location>
        <begin position="32"/>
        <end position="43"/>
    </location>
</feature>
<dbReference type="PRINTS" id="PR00367">
    <property type="entry name" value="ETHRSPELEMNT"/>
</dbReference>
<evidence type="ECO:0000259" key="8">
    <source>
        <dbReference type="PROSITE" id="PS51032"/>
    </source>
</evidence>
<dbReference type="OrthoDB" id="668733at2759"/>
<dbReference type="GO" id="GO:0051983">
    <property type="term" value="P:regulation of chromosome segregation"/>
    <property type="evidence" value="ECO:0007669"/>
    <property type="project" value="InterPro"/>
</dbReference>
<protein>
    <submittedName>
        <fullName evidence="9">Glycosyl hydrolases family 28</fullName>
    </submittedName>
</protein>
<evidence type="ECO:0000256" key="1">
    <source>
        <dbReference type="ARBA" id="ARBA00004123"/>
    </source>
</evidence>
<evidence type="ECO:0000256" key="4">
    <source>
        <dbReference type="ARBA" id="ARBA00023163"/>
    </source>
</evidence>
<organism evidence="9 10">
    <name type="scientific">Musa troglodytarum</name>
    <name type="common">fe'i banana</name>
    <dbReference type="NCBI Taxonomy" id="320322"/>
    <lineage>
        <taxon>Eukaryota</taxon>
        <taxon>Viridiplantae</taxon>
        <taxon>Streptophyta</taxon>
        <taxon>Embryophyta</taxon>
        <taxon>Tracheophyta</taxon>
        <taxon>Spermatophyta</taxon>
        <taxon>Magnoliopsida</taxon>
        <taxon>Liliopsida</taxon>
        <taxon>Zingiberales</taxon>
        <taxon>Musaceae</taxon>
        <taxon>Musa</taxon>
    </lineage>
</organism>
<sequence>MCGGAVISDFIPAARSWQLASEDVLWPDLKNGSKKKKKKKDGRRRAVEEAEDDFDALFQESNEEYGRSKNGEEVELIDNKHRAFPPQGGPISSRPIESDGPAAKSAKRKRKNQYRGIRRRPWGKWAAEIRDPRKGVRVWLGTFNTAEEAARAYDVEARRIRGKKAKVNFPDEAPPSAQKHLMKSTAWEATMWNPEDSLNFNHNFNYVNDDNHDLLATLDMFEKEPIKHSKNMNSFTEIKPAPPSEEPRTRNVNTCSDQGSHTFGDSEYGWEHEVKYPDITTIVDPANTEAENFIWLEDGGLTKKLKNNAGEAVPAKEIDDVKLSKELSAFESFVKLLQTPYLEGSSDEAIDSFLDCDATLGEDEKKKRSHNSQCTTFKAVLNYRMWIEGHIGSGIDPHPSIRPDLFFKRKPRPFFLPSSGTRGSPISDREAANGGRFFGVRSGLCCCVWMANSAKRVDFQNLVSLADDLLGVLKNKKDGDGLVQSLEGAMLLQSSCQSDVDETGRLLEDYENKIEACKEKILKSKEETDLDAELEHLQHALDEKLQEEHLNLLSLCASVTNIIPDFEDTTKISGVVVDRNKTKAEKFEFEMAEAPLDICNKLWKMA</sequence>
<reference evidence="9" key="1">
    <citation type="submission" date="2022-05" db="EMBL/GenBank/DDBJ databases">
        <title>The Musa troglodytarum L. genome provides insights into the mechanism of non-climacteric behaviour and enrichment of carotenoids.</title>
        <authorList>
            <person name="Wang J."/>
        </authorList>
    </citation>
    <scope>NUCLEOTIDE SEQUENCE</scope>
    <source>
        <tissue evidence="9">Leaf</tissue>
    </source>
</reference>
<dbReference type="InterPro" id="IPR044951">
    <property type="entry name" value="SPC24-like"/>
</dbReference>
<keyword evidence="9" id="KW-0378">Hydrolase</keyword>
<feature type="domain" description="AP2/ERF" evidence="8">
    <location>
        <begin position="113"/>
        <end position="170"/>
    </location>
</feature>
<evidence type="ECO:0000256" key="5">
    <source>
        <dbReference type="ARBA" id="ARBA00023242"/>
    </source>
</evidence>
<gene>
    <name evidence="9" type="ORF">MUK42_16089</name>
</gene>
<accession>A0A9E7FTJ9</accession>
<evidence type="ECO:0000313" key="9">
    <source>
        <dbReference type="EMBL" id="URE01695.1"/>
    </source>
</evidence>
<evidence type="ECO:0000256" key="2">
    <source>
        <dbReference type="ARBA" id="ARBA00023015"/>
    </source>
</evidence>
<feature type="coiled-coil region" evidence="6">
    <location>
        <begin position="500"/>
        <end position="547"/>
    </location>
</feature>
<feature type="compositionally biased region" description="Basic residues" evidence="7">
    <location>
        <begin position="105"/>
        <end position="115"/>
    </location>
</feature>
<evidence type="ECO:0000256" key="7">
    <source>
        <dbReference type="SAM" id="MobiDB-lite"/>
    </source>
</evidence>
<evidence type="ECO:0000256" key="3">
    <source>
        <dbReference type="ARBA" id="ARBA00023125"/>
    </source>
</evidence>
<keyword evidence="4" id="KW-0804">Transcription</keyword>
<dbReference type="CDD" id="cd00018">
    <property type="entry name" value="AP2"/>
    <property type="match status" value="1"/>
</dbReference>
<feature type="region of interest" description="Disordered" evidence="7">
    <location>
        <begin position="234"/>
        <end position="266"/>
    </location>
</feature>
<dbReference type="EMBL" id="CP097507">
    <property type="protein sequence ID" value="URE01695.1"/>
    <property type="molecule type" value="Genomic_DNA"/>
</dbReference>
<feature type="region of interest" description="Disordered" evidence="7">
    <location>
        <begin position="29"/>
        <end position="50"/>
    </location>
</feature>
<keyword evidence="6" id="KW-0175">Coiled coil</keyword>
<keyword evidence="5" id="KW-0539">Nucleus</keyword>
<dbReference type="GO" id="GO:0003700">
    <property type="term" value="F:DNA-binding transcription factor activity"/>
    <property type="evidence" value="ECO:0007669"/>
    <property type="project" value="InterPro"/>
</dbReference>
<dbReference type="PANTHER" id="PTHR35730">
    <property type="entry name" value="KINETOCHORE PROTEIN SPC24 HOMOLOG-RELATED"/>
    <property type="match status" value="1"/>
</dbReference>
<dbReference type="GO" id="GO:0005634">
    <property type="term" value="C:nucleus"/>
    <property type="evidence" value="ECO:0007669"/>
    <property type="project" value="UniProtKB-SubCell"/>
</dbReference>
<dbReference type="SUPFAM" id="SSF54171">
    <property type="entry name" value="DNA-binding domain"/>
    <property type="match status" value="1"/>
</dbReference>
<dbReference type="InterPro" id="IPR016177">
    <property type="entry name" value="DNA-bd_dom_sf"/>
</dbReference>
<comment type="subcellular location">
    <subcellularLocation>
        <location evidence="1">Nucleus</location>
    </subcellularLocation>
</comment>
<feature type="compositionally biased region" description="Polar residues" evidence="7">
    <location>
        <begin position="250"/>
        <end position="263"/>
    </location>
</feature>
<dbReference type="Gene3D" id="3.30.730.10">
    <property type="entry name" value="AP2/ERF domain"/>
    <property type="match status" value="1"/>
</dbReference>
<keyword evidence="10" id="KW-1185">Reference proteome</keyword>
<dbReference type="PROSITE" id="PS51032">
    <property type="entry name" value="AP2_ERF"/>
    <property type="match status" value="1"/>
</dbReference>
<dbReference type="PANTHER" id="PTHR35730:SF2">
    <property type="entry name" value="KINETOCHORE PROTEIN SPC24 HOMOLOG-RELATED"/>
    <property type="match status" value="1"/>
</dbReference>
<dbReference type="GO" id="GO:0003677">
    <property type="term" value="F:DNA binding"/>
    <property type="evidence" value="ECO:0007669"/>
    <property type="project" value="UniProtKB-KW"/>
</dbReference>
<feature type="region of interest" description="Disordered" evidence="7">
    <location>
        <begin position="82"/>
        <end position="115"/>
    </location>
</feature>
<keyword evidence="3" id="KW-0238">DNA-binding</keyword>
<dbReference type="Proteomes" id="UP001055439">
    <property type="component" value="Chromosome 5"/>
</dbReference>
<dbReference type="SMART" id="SM00380">
    <property type="entry name" value="AP2"/>
    <property type="match status" value="1"/>
</dbReference>
<dbReference type="InterPro" id="IPR036955">
    <property type="entry name" value="AP2/ERF_dom_sf"/>
</dbReference>
<dbReference type="FunFam" id="3.30.730.10:FF:000001">
    <property type="entry name" value="Ethylene-responsive transcription factor 2"/>
    <property type="match status" value="1"/>
</dbReference>
<dbReference type="Pfam" id="PF00847">
    <property type="entry name" value="AP2"/>
    <property type="match status" value="1"/>
</dbReference>
<dbReference type="InterPro" id="IPR001471">
    <property type="entry name" value="AP2/ERF_dom"/>
</dbReference>
<dbReference type="AlphaFoldDB" id="A0A9E7FTJ9"/>
<evidence type="ECO:0000313" key="10">
    <source>
        <dbReference type="Proteomes" id="UP001055439"/>
    </source>
</evidence>